<dbReference type="STRING" id="928856.SAMN04488049_10133"/>
<evidence type="ECO:0000256" key="2">
    <source>
        <dbReference type="SAM" id="Phobius"/>
    </source>
</evidence>
<evidence type="ECO:0000313" key="3">
    <source>
        <dbReference type="EMBL" id="CUH79984.1"/>
    </source>
</evidence>
<dbReference type="OrthoDB" id="7829925at2"/>
<sequence length="267" mass="28235">MTGTTGSKALTPRGLTFRRLGLTVAAVMMPLVLACCMEGSQFAFAPDPSTANSGQRGGFFGRANPVVTTAFDEGQLVLAAPNGFCFDSQMEQHTSKGGFALLARCDRMRGARRLGRGEGVIVTASIGSVAANTATPSATALHKAFTRARSDARLLEQREDAQIPLVKLHMQPDDTTPGASPTHWRGAFVQNSHMVAVALYAPAGSSYLGDRGAKLIRDFMRASRSATELAQLSKPTVDPAGSSPRPRLRPQLQQSETTSASADDQNG</sequence>
<evidence type="ECO:0000313" key="4">
    <source>
        <dbReference type="Proteomes" id="UP000052022"/>
    </source>
</evidence>
<gene>
    <name evidence="3" type="ORF">TRM7557_02685</name>
</gene>
<name>A0A0P1GE76_9RHOB</name>
<organism evidence="3 4">
    <name type="scientific">Tritonibacter multivorans</name>
    <dbReference type="NCBI Taxonomy" id="928856"/>
    <lineage>
        <taxon>Bacteria</taxon>
        <taxon>Pseudomonadati</taxon>
        <taxon>Pseudomonadota</taxon>
        <taxon>Alphaproteobacteria</taxon>
        <taxon>Rhodobacterales</taxon>
        <taxon>Paracoccaceae</taxon>
        <taxon>Tritonibacter</taxon>
    </lineage>
</organism>
<dbReference type="RefSeq" id="WP_058290679.1">
    <property type="nucleotide sequence ID" value="NZ_CYSD01000037.1"/>
</dbReference>
<keyword evidence="4" id="KW-1185">Reference proteome</keyword>
<dbReference type="EMBL" id="CYSD01000037">
    <property type="protein sequence ID" value="CUH79984.1"/>
    <property type="molecule type" value="Genomic_DNA"/>
</dbReference>
<keyword evidence="2" id="KW-0812">Transmembrane</keyword>
<keyword evidence="2" id="KW-0472">Membrane</keyword>
<feature type="region of interest" description="Disordered" evidence="1">
    <location>
        <begin position="227"/>
        <end position="267"/>
    </location>
</feature>
<feature type="transmembrane region" description="Helical" evidence="2">
    <location>
        <begin position="20"/>
        <end position="44"/>
    </location>
</feature>
<proteinExistence type="predicted"/>
<evidence type="ECO:0000256" key="1">
    <source>
        <dbReference type="SAM" id="MobiDB-lite"/>
    </source>
</evidence>
<accession>A0A0P1GE76</accession>
<keyword evidence="2" id="KW-1133">Transmembrane helix</keyword>
<dbReference type="AlphaFoldDB" id="A0A0P1GE76"/>
<dbReference type="Proteomes" id="UP000052022">
    <property type="component" value="Unassembled WGS sequence"/>
</dbReference>
<protein>
    <submittedName>
        <fullName evidence="3">Uncharacterized protein</fullName>
    </submittedName>
</protein>
<reference evidence="3 4" key="1">
    <citation type="submission" date="2015-09" db="EMBL/GenBank/DDBJ databases">
        <authorList>
            <consortium name="Swine Surveillance"/>
        </authorList>
    </citation>
    <scope>NUCLEOTIDE SEQUENCE [LARGE SCALE GENOMIC DNA]</scope>
    <source>
        <strain evidence="3 4">CECT 7557</strain>
    </source>
</reference>
<feature type="compositionally biased region" description="Polar residues" evidence="1">
    <location>
        <begin position="251"/>
        <end position="267"/>
    </location>
</feature>